<proteinExistence type="predicted"/>
<dbReference type="Proteomes" id="UP000464178">
    <property type="component" value="Chromosome"/>
</dbReference>
<accession>A0A6P2D353</accession>
<organism evidence="1 2">
    <name type="scientific">Gemmata massiliana</name>
    <dbReference type="NCBI Taxonomy" id="1210884"/>
    <lineage>
        <taxon>Bacteria</taxon>
        <taxon>Pseudomonadati</taxon>
        <taxon>Planctomycetota</taxon>
        <taxon>Planctomycetia</taxon>
        <taxon>Gemmatales</taxon>
        <taxon>Gemmataceae</taxon>
        <taxon>Gemmata</taxon>
    </lineage>
</organism>
<gene>
    <name evidence="1" type="ORF">SOIL9_19760</name>
</gene>
<dbReference type="AlphaFoldDB" id="A0A6P2D353"/>
<evidence type="ECO:0000313" key="2">
    <source>
        <dbReference type="Proteomes" id="UP000464178"/>
    </source>
</evidence>
<dbReference type="KEGG" id="gms:SOIL9_19760"/>
<reference evidence="1 2" key="1">
    <citation type="submission" date="2019-05" db="EMBL/GenBank/DDBJ databases">
        <authorList>
            <consortium name="Science for Life Laboratories"/>
        </authorList>
    </citation>
    <scope>NUCLEOTIDE SEQUENCE [LARGE SCALE GENOMIC DNA]</scope>
    <source>
        <strain evidence="1">Soil9</strain>
    </source>
</reference>
<evidence type="ECO:0000313" key="1">
    <source>
        <dbReference type="EMBL" id="VTR95738.1"/>
    </source>
</evidence>
<keyword evidence="2" id="KW-1185">Reference proteome</keyword>
<dbReference type="EMBL" id="LR593886">
    <property type="protein sequence ID" value="VTR95738.1"/>
    <property type="molecule type" value="Genomic_DNA"/>
</dbReference>
<dbReference type="RefSeq" id="WP_162670117.1">
    <property type="nucleotide sequence ID" value="NZ_LR593886.1"/>
</dbReference>
<protein>
    <submittedName>
        <fullName evidence="1">Uncharacterized protein</fullName>
    </submittedName>
</protein>
<sequence>MTEMLVSCAVVIASAVGSGAPQQPETLIRLTVDATRAPKPALKYLLLPEIGEMTQGNPIPNYLKCVLDQDSKGTDEPLSRLALKQVDRAARMDKPDWQILPKLKTDGVSLLLPDVQKMRQLANELNGRFRDEVALRRFDDAIATAKTMLALARHMGEHPTLIGGLVAVAIATVAIAPLEEMIGQPGCPNLYWALTALPHPFVPLDKGLEGERVFVGTELRELDDTNPMTAAQLRKLMTHLDRVREIQRNEKKTGEWLAERAKDEKNLVTARVRLREHGLRADRLALFSPYQVLLLEAKLDYEIQRDETMKYAPLPTWEALAYIDKVPVPKDTPLFSSFLSSLYSVRRAQGRLEQRFALLRHVEALRLHAAEHGGKLPEKLSEVAVPLPVDPFSGKPFRYELIDGVGHLRGSPPKAGEQNAVYHMHYEIIIRK</sequence>
<name>A0A6P2D353_9BACT</name>